<gene>
    <name evidence="1" type="ORF">ILUMI_08773</name>
</gene>
<protein>
    <recommendedName>
        <fullName evidence="3">Transposase</fullName>
    </recommendedName>
</protein>
<dbReference type="OrthoDB" id="8912104at2759"/>
<reference evidence="1" key="1">
    <citation type="submission" date="2019-08" db="EMBL/GenBank/DDBJ databases">
        <title>The genome of the North American firefly Photinus pyralis.</title>
        <authorList>
            <consortium name="Photinus pyralis genome working group"/>
            <person name="Fallon T.R."/>
            <person name="Sander Lower S.E."/>
            <person name="Weng J.-K."/>
        </authorList>
    </citation>
    <scope>NUCLEOTIDE SEQUENCE</scope>
    <source>
        <strain evidence="1">TRF0915ILg1</strain>
        <tissue evidence="1">Whole body</tissue>
    </source>
</reference>
<evidence type="ECO:0000313" key="2">
    <source>
        <dbReference type="Proteomes" id="UP000801492"/>
    </source>
</evidence>
<dbReference type="SUPFAM" id="SSF53098">
    <property type="entry name" value="Ribonuclease H-like"/>
    <property type="match status" value="1"/>
</dbReference>
<accession>A0A8K0GD33</accession>
<organism evidence="1 2">
    <name type="scientific">Ignelater luminosus</name>
    <name type="common">Cucubano</name>
    <name type="synonym">Pyrophorus luminosus</name>
    <dbReference type="NCBI Taxonomy" id="2038154"/>
    <lineage>
        <taxon>Eukaryota</taxon>
        <taxon>Metazoa</taxon>
        <taxon>Ecdysozoa</taxon>
        <taxon>Arthropoda</taxon>
        <taxon>Hexapoda</taxon>
        <taxon>Insecta</taxon>
        <taxon>Pterygota</taxon>
        <taxon>Neoptera</taxon>
        <taxon>Endopterygota</taxon>
        <taxon>Coleoptera</taxon>
        <taxon>Polyphaga</taxon>
        <taxon>Elateriformia</taxon>
        <taxon>Elateroidea</taxon>
        <taxon>Elateridae</taxon>
        <taxon>Agrypninae</taxon>
        <taxon>Pyrophorini</taxon>
        <taxon>Ignelater</taxon>
    </lineage>
</organism>
<dbReference type="PANTHER" id="PTHR47501">
    <property type="entry name" value="TRANSPOSASE-RELATED"/>
    <property type="match status" value="1"/>
</dbReference>
<proteinExistence type="predicted"/>
<evidence type="ECO:0008006" key="3">
    <source>
        <dbReference type="Google" id="ProtNLM"/>
    </source>
</evidence>
<keyword evidence="2" id="KW-1185">Reference proteome</keyword>
<dbReference type="Proteomes" id="UP000801492">
    <property type="component" value="Unassembled WGS sequence"/>
</dbReference>
<name>A0A8K0GD33_IGNLU</name>
<comment type="caution">
    <text evidence="1">The sequence shown here is derived from an EMBL/GenBank/DDBJ whole genome shotgun (WGS) entry which is preliminary data.</text>
</comment>
<evidence type="ECO:0000313" key="1">
    <source>
        <dbReference type="EMBL" id="KAF2897402.1"/>
    </source>
</evidence>
<dbReference type="AlphaFoldDB" id="A0A8K0GD33"/>
<sequence>MNYQGSWLLFLGQADTENRRGTAGTRPTAFQLPLIKCGGEQDFIKSVDVSGCYLLDPFSVCHLKRRHGQECVEEYKAYMKKKKEDKTNEQNCSKILKKDSKKYKEIKTLTQEEFEENIVEYFIHSMIPLRSVEDSYFLKIFTNLEISNVGLKLISRRSLGRRIDSYYEKKISQISTELQEVDFVCTTVDIWSGKKRSFLGTTANWITKDLKRTSVALACQRFKSTHSYDCITDLIQKINTVFGFTANKLVASVTDNGSNSMKAFRTFGVQLTNIICETLETVEFAPEDALVEEIEIETISSWDKEEEFCLLPAHLRCCAHTLSLCAAIDPIKFCVSKILRYLIYIPQL</sequence>
<dbReference type="InterPro" id="IPR012337">
    <property type="entry name" value="RNaseH-like_sf"/>
</dbReference>
<dbReference type="EMBL" id="VTPC01004194">
    <property type="protein sequence ID" value="KAF2897402.1"/>
    <property type="molecule type" value="Genomic_DNA"/>
</dbReference>
<dbReference type="PANTHER" id="PTHR47501:SF5">
    <property type="entry name" value="HAT C-TERMINAL DIMERISATION DOMAIN-CONTAINING PROTEIN"/>
    <property type="match status" value="1"/>
</dbReference>